<dbReference type="GO" id="GO:0022904">
    <property type="term" value="P:respiratory electron transport chain"/>
    <property type="evidence" value="ECO:0007669"/>
    <property type="project" value="InterPro"/>
</dbReference>
<evidence type="ECO:0000313" key="9">
    <source>
        <dbReference type="Proteomes" id="UP000295334"/>
    </source>
</evidence>
<proteinExistence type="predicted"/>
<comment type="caution">
    <text evidence="8">The sequence shown here is derived from an EMBL/GenBank/DDBJ whole genome shotgun (WGS) entry which is preliminary data.</text>
</comment>
<dbReference type="Proteomes" id="UP000295334">
    <property type="component" value="Unassembled WGS sequence"/>
</dbReference>
<dbReference type="EMBL" id="SJZI01000050">
    <property type="protein sequence ID" value="TCJ12552.1"/>
    <property type="molecule type" value="Genomic_DNA"/>
</dbReference>
<keyword evidence="9" id="KW-1185">Reference proteome</keyword>
<feature type="domain" description="Cytochrome b561 bacterial/Ni-hydrogenase" evidence="7">
    <location>
        <begin position="11"/>
        <end position="214"/>
    </location>
</feature>
<feature type="transmembrane region" description="Helical" evidence="6">
    <location>
        <begin position="140"/>
        <end position="160"/>
    </location>
</feature>
<keyword evidence="2" id="KW-1003">Cell membrane</keyword>
<name>A0A4R1B393_9BACT</name>
<feature type="transmembrane region" description="Helical" evidence="6">
    <location>
        <begin position="20"/>
        <end position="39"/>
    </location>
</feature>
<sequence>MRRSRKVVRKHPLAIRWFHWVNFPVLAGMIWSGLLIYWANGVYGLRIGGRRWFHFFPEGFYRALKIPYRLAEGMSWHFTIMWVFFINGLLYVCYTVVSGEWRYLLPNRHSFREAWQVLLHDLHLRKTAPPQSKYNGAQRIAYTAIILMGAGSILTGLAIYKPIQAHRIAALCGGYEAARLEHFVLTLSYVFFFLIHILQVLRAGWNNFQSMVTGWETVRDTKTNQHEEP</sequence>
<keyword evidence="4 6" id="KW-1133">Transmembrane helix</keyword>
<dbReference type="AlphaFoldDB" id="A0A4R1B393"/>
<evidence type="ECO:0000256" key="2">
    <source>
        <dbReference type="ARBA" id="ARBA00022475"/>
    </source>
</evidence>
<evidence type="ECO:0000256" key="6">
    <source>
        <dbReference type="SAM" id="Phobius"/>
    </source>
</evidence>
<dbReference type="SUPFAM" id="SSF81342">
    <property type="entry name" value="Transmembrane di-heme cytochromes"/>
    <property type="match status" value="1"/>
</dbReference>
<keyword evidence="5 6" id="KW-0472">Membrane</keyword>
<dbReference type="Gene3D" id="1.20.950.20">
    <property type="entry name" value="Transmembrane di-heme cytochromes, Chain C"/>
    <property type="match status" value="1"/>
</dbReference>
<dbReference type="GO" id="GO:0020037">
    <property type="term" value="F:heme binding"/>
    <property type="evidence" value="ECO:0007669"/>
    <property type="project" value="TreeGrafter"/>
</dbReference>
<reference evidence="8 9" key="1">
    <citation type="submission" date="2019-03" db="EMBL/GenBank/DDBJ databases">
        <authorList>
            <person name="Kim M.K.M."/>
        </authorList>
    </citation>
    <scope>NUCLEOTIDE SEQUENCE [LARGE SCALE GENOMIC DNA]</scope>
    <source>
        <strain evidence="8 9">17J68-12</strain>
    </source>
</reference>
<keyword evidence="3 6" id="KW-0812">Transmembrane</keyword>
<feature type="transmembrane region" description="Helical" evidence="6">
    <location>
        <begin position="180"/>
        <end position="201"/>
    </location>
</feature>
<protein>
    <submittedName>
        <fullName evidence="8">Thiosulfate reductase</fullName>
    </submittedName>
</protein>
<dbReference type="GO" id="GO:0009055">
    <property type="term" value="F:electron transfer activity"/>
    <property type="evidence" value="ECO:0007669"/>
    <property type="project" value="InterPro"/>
</dbReference>
<accession>A0A4R1B393</accession>
<evidence type="ECO:0000256" key="5">
    <source>
        <dbReference type="ARBA" id="ARBA00023136"/>
    </source>
</evidence>
<comment type="subcellular location">
    <subcellularLocation>
        <location evidence="1">Cell membrane</location>
        <topology evidence="1">Multi-pass membrane protein</topology>
    </subcellularLocation>
</comment>
<evidence type="ECO:0000256" key="4">
    <source>
        <dbReference type="ARBA" id="ARBA00022989"/>
    </source>
</evidence>
<feature type="transmembrane region" description="Helical" evidence="6">
    <location>
        <begin position="76"/>
        <end position="97"/>
    </location>
</feature>
<dbReference type="Pfam" id="PF01292">
    <property type="entry name" value="Ni_hydr_CYTB"/>
    <property type="match status" value="1"/>
</dbReference>
<dbReference type="PANTHER" id="PTHR30485:SF1">
    <property type="entry name" value="CYTOCHROME YDHU-RELATED"/>
    <property type="match status" value="1"/>
</dbReference>
<dbReference type="InterPro" id="IPR016174">
    <property type="entry name" value="Di-haem_cyt_TM"/>
</dbReference>
<gene>
    <name evidence="8" type="ORF">EPD60_14880</name>
</gene>
<organism evidence="8 9">
    <name type="scientific">Flaviaesturariibacter flavus</name>
    <dbReference type="NCBI Taxonomy" id="2502780"/>
    <lineage>
        <taxon>Bacteria</taxon>
        <taxon>Pseudomonadati</taxon>
        <taxon>Bacteroidota</taxon>
        <taxon>Chitinophagia</taxon>
        <taxon>Chitinophagales</taxon>
        <taxon>Chitinophagaceae</taxon>
        <taxon>Flaviaestuariibacter</taxon>
    </lineage>
</organism>
<dbReference type="PANTHER" id="PTHR30485">
    <property type="entry name" value="NI/FE-HYDROGENASE 1 B-TYPE CYTOCHROME SUBUNIT"/>
    <property type="match status" value="1"/>
</dbReference>
<dbReference type="InterPro" id="IPR051542">
    <property type="entry name" value="Hydrogenase_cytochrome"/>
</dbReference>
<evidence type="ECO:0000256" key="1">
    <source>
        <dbReference type="ARBA" id="ARBA00004651"/>
    </source>
</evidence>
<dbReference type="OrthoDB" id="197262at2"/>
<dbReference type="InterPro" id="IPR011577">
    <property type="entry name" value="Cyt_b561_bac/Ni-Hgenase"/>
</dbReference>
<evidence type="ECO:0000259" key="7">
    <source>
        <dbReference type="Pfam" id="PF01292"/>
    </source>
</evidence>
<dbReference type="GO" id="GO:0005886">
    <property type="term" value="C:plasma membrane"/>
    <property type="evidence" value="ECO:0007669"/>
    <property type="project" value="UniProtKB-SubCell"/>
</dbReference>
<evidence type="ECO:0000313" key="8">
    <source>
        <dbReference type="EMBL" id="TCJ12552.1"/>
    </source>
</evidence>
<dbReference type="RefSeq" id="WP_131450308.1">
    <property type="nucleotide sequence ID" value="NZ_SJZI01000050.1"/>
</dbReference>
<evidence type="ECO:0000256" key="3">
    <source>
        <dbReference type="ARBA" id="ARBA00022692"/>
    </source>
</evidence>